<evidence type="ECO:0000256" key="1">
    <source>
        <dbReference type="SAM" id="Phobius"/>
    </source>
</evidence>
<reference evidence="2 3" key="1">
    <citation type="submission" date="2018-01" db="EMBL/GenBank/DDBJ databases">
        <title>Cryobacterium sp. nov., from glaciers in China.</title>
        <authorList>
            <person name="Liu Q."/>
            <person name="Xin Y.-H."/>
        </authorList>
    </citation>
    <scope>NUCLEOTIDE SEQUENCE [LARGE SCALE GENOMIC DNA]</scope>
    <source>
        <strain evidence="2 3">TMB1-8</strain>
    </source>
</reference>
<dbReference type="AlphaFoldDB" id="A0A2S3ZM09"/>
<protein>
    <recommendedName>
        <fullName evidence="4">DUF4012 domain-containing protein</fullName>
    </recommendedName>
</protein>
<feature type="transmembrane region" description="Helical" evidence="1">
    <location>
        <begin position="21"/>
        <end position="41"/>
    </location>
</feature>
<organism evidence="2 3">
    <name type="scientific">Cryobacterium zongtaii</name>
    <dbReference type="NCBI Taxonomy" id="1259217"/>
    <lineage>
        <taxon>Bacteria</taxon>
        <taxon>Bacillati</taxon>
        <taxon>Actinomycetota</taxon>
        <taxon>Actinomycetes</taxon>
        <taxon>Micrococcales</taxon>
        <taxon>Microbacteriaceae</taxon>
        <taxon>Cryobacterium</taxon>
    </lineage>
</organism>
<evidence type="ECO:0008006" key="4">
    <source>
        <dbReference type="Google" id="ProtNLM"/>
    </source>
</evidence>
<proteinExistence type="predicted"/>
<keyword evidence="1" id="KW-0472">Membrane</keyword>
<dbReference type="Proteomes" id="UP000237104">
    <property type="component" value="Unassembled WGS sequence"/>
</dbReference>
<evidence type="ECO:0000313" key="2">
    <source>
        <dbReference type="EMBL" id="POH69722.1"/>
    </source>
</evidence>
<accession>A0A2S3ZM09</accession>
<dbReference type="OrthoDB" id="3203519at2"/>
<evidence type="ECO:0000313" key="3">
    <source>
        <dbReference type="Proteomes" id="UP000237104"/>
    </source>
</evidence>
<sequence length="609" mass="64994">MHDSRRSARHRTRRRPWYKRWQVWLLTLLVVALAATTWLAVRALQAKTELETSVALVSQLRDQLVAQDITAAEETLAELTPRVQNARELTSDPVWLVAEFTPVLGSNLAAVRQLAAATDSIVVDAVPPLMEIVGDFVNDGLTTTEGALNTALFEAAIPRIDVAAATIEAAVASVDAIDTSNTISQVTDAQATLAEQLNTLSPVMKQAQEILPIVAPALGSEAPRTYLILFQNNAELRSLGGIPGSIVPLTLADGAISLGEQLGKDDFPAYEEPVVTPPPGVTELYRDAFATSILNSTVRPDFASGAEVARTLWEKYVGTKIDGVIAIDPVALSYILRAGEPIQLPTGDVMTGDNAVSLLVNEVYLRYPGETEASRDEQGAYFAGVIDGLFRSVMGGGLDLTVLGSGVVQAVEERRLLLWSANEAETALIDLADLSGSLPKSDASTDRIGLYTQDAIGSKMDYYLDQNVTFSQASCRADGRENYRVSVNNTNLLTEDQVDDLTFYIVGDGSEGVTPGDIRIDLFAYAPPGAEIVGLSVDGAAKTVDAFSDGDYPVSRIRTTIEPGVTQNVTFDLIAGAPGTRELASILTPMVRATPVESTALDCASLPGE</sequence>
<dbReference type="EMBL" id="PPXF01000019">
    <property type="protein sequence ID" value="POH69722.1"/>
    <property type="molecule type" value="Genomic_DNA"/>
</dbReference>
<keyword evidence="1" id="KW-1133">Transmembrane helix</keyword>
<gene>
    <name evidence="2" type="ORF">C3B59_05090</name>
</gene>
<dbReference type="InterPro" id="IPR025101">
    <property type="entry name" value="DUF4012"/>
</dbReference>
<name>A0A2S3ZM09_9MICO</name>
<dbReference type="Pfam" id="PF13196">
    <property type="entry name" value="DUF4012"/>
    <property type="match status" value="1"/>
</dbReference>
<keyword evidence="1" id="KW-0812">Transmembrane</keyword>
<comment type="caution">
    <text evidence="2">The sequence shown here is derived from an EMBL/GenBank/DDBJ whole genome shotgun (WGS) entry which is preliminary data.</text>
</comment>